<feature type="compositionally biased region" description="Low complexity" evidence="2">
    <location>
        <begin position="1535"/>
        <end position="1546"/>
    </location>
</feature>
<feature type="region of interest" description="Disordered" evidence="2">
    <location>
        <begin position="1113"/>
        <end position="1185"/>
    </location>
</feature>
<feature type="compositionally biased region" description="Low complexity" evidence="2">
    <location>
        <begin position="1148"/>
        <end position="1164"/>
    </location>
</feature>
<feature type="compositionally biased region" description="Low complexity" evidence="2">
    <location>
        <begin position="1961"/>
        <end position="1976"/>
    </location>
</feature>
<dbReference type="Pfam" id="PF15717">
    <property type="entry name" value="PCM1_C"/>
    <property type="match status" value="1"/>
</dbReference>
<feature type="compositionally biased region" description="Low complexity" evidence="2">
    <location>
        <begin position="1516"/>
        <end position="1527"/>
    </location>
</feature>
<feature type="compositionally biased region" description="Basic and acidic residues" evidence="2">
    <location>
        <begin position="2425"/>
        <end position="2439"/>
    </location>
</feature>
<evidence type="ECO:0000256" key="1">
    <source>
        <dbReference type="SAM" id="Coils"/>
    </source>
</evidence>
<feature type="region of interest" description="Disordered" evidence="2">
    <location>
        <begin position="1516"/>
        <end position="1696"/>
    </location>
</feature>
<feature type="compositionally biased region" description="Polar residues" evidence="2">
    <location>
        <begin position="1116"/>
        <end position="1147"/>
    </location>
</feature>
<feature type="coiled-coil region" evidence="1">
    <location>
        <begin position="298"/>
        <end position="342"/>
    </location>
</feature>
<dbReference type="Proteomes" id="UP000075880">
    <property type="component" value="Unassembled WGS sequence"/>
</dbReference>
<feature type="compositionally biased region" description="Low complexity" evidence="2">
    <location>
        <begin position="118"/>
        <end position="137"/>
    </location>
</feature>
<feature type="compositionally biased region" description="Low complexity" evidence="2">
    <location>
        <begin position="1613"/>
        <end position="1657"/>
    </location>
</feature>
<feature type="compositionally biased region" description="Gly residues" evidence="2">
    <location>
        <begin position="2357"/>
        <end position="2369"/>
    </location>
</feature>
<organism evidence="4 5">
    <name type="scientific">Anopheles atroparvus</name>
    <name type="common">European mosquito</name>
    <dbReference type="NCBI Taxonomy" id="41427"/>
    <lineage>
        <taxon>Eukaryota</taxon>
        <taxon>Metazoa</taxon>
        <taxon>Ecdysozoa</taxon>
        <taxon>Arthropoda</taxon>
        <taxon>Hexapoda</taxon>
        <taxon>Insecta</taxon>
        <taxon>Pterygota</taxon>
        <taxon>Neoptera</taxon>
        <taxon>Endopterygota</taxon>
        <taxon>Diptera</taxon>
        <taxon>Nematocera</taxon>
        <taxon>Culicoidea</taxon>
        <taxon>Culicidae</taxon>
        <taxon>Anophelinae</taxon>
        <taxon>Anopheles</taxon>
    </lineage>
</organism>
<feature type="region of interest" description="Disordered" evidence="2">
    <location>
        <begin position="273"/>
        <end position="295"/>
    </location>
</feature>
<feature type="region of interest" description="Disordered" evidence="2">
    <location>
        <begin position="556"/>
        <end position="623"/>
    </location>
</feature>
<feature type="compositionally biased region" description="Low complexity" evidence="2">
    <location>
        <begin position="1490"/>
        <end position="1499"/>
    </location>
</feature>
<feature type="compositionally biased region" description="Polar residues" evidence="2">
    <location>
        <begin position="823"/>
        <end position="842"/>
    </location>
</feature>
<dbReference type="EnsemblMetazoa" id="ENSAATROPT011925">
    <property type="protein sequence ID" value="ENSAATROPP010806"/>
    <property type="gene ID" value="ENSAATROPG009702"/>
</dbReference>
<feature type="compositionally biased region" description="Low complexity" evidence="2">
    <location>
        <begin position="1584"/>
        <end position="1602"/>
    </location>
</feature>
<feature type="compositionally biased region" description="Polar residues" evidence="2">
    <location>
        <begin position="1165"/>
        <end position="1174"/>
    </location>
</feature>
<feature type="compositionally biased region" description="Low complexity" evidence="2">
    <location>
        <begin position="779"/>
        <end position="795"/>
    </location>
</feature>
<feature type="region of interest" description="Disordered" evidence="2">
    <location>
        <begin position="2341"/>
        <end position="2439"/>
    </location>
</feature>
<feature type="region of interest" description="Disordered" evidence="2">
    <location>
        <begin position="1911"/>
        <end position="1976"/>
    </location>
</feature>
<evidence type="ECO:0000259" key="3">
    <source>
        <dbReference type="Pfam" id="PF15717"/>
    </source>
</evidence>
<feature type="compositionally biased region" description="Low complexity" evidence="2">
    <location>
        <begin position="173"/>
        <end position="205"/>
    </location>
</feature>
<feature type="domain" description="Pericentriolar material 1 protein C-terminal" evidence="3">
    <location>
        <begin position="1773"/>
        <end position="1848"/>
    </location>
</feature>
<dbReference type="PANTHER" id="PTHR34491">
    <property type="entry name" value="A-TYPE INCLUSION PROTEIN, PUTATIVE-RELATED"/>
    <property type="match status" value="1"/>
</dbReference>
<feature type="region of interest" description="Disordered" evidence="2">
    <location>
        <begin position="2035"/>
        <end position="2085"/>
    </location>
</feature>
<dbReference type="InterPro" id="IPR031446">
    <property type="entry name" value="PCM1_C"/>
</dbReference>
<feature type="compositionally biased region" description="Acidic residues" evidence="2">
    <location>
        <begin position="563"/>
        <end position="587"/>
    </location>
</feature>
<feature type="coiled-coil region" evidence="1">
    <location>
        <begin position="631"/>
        <end position="740"/>
    </location>
</feature>
<feature type="region of interest" description="Disordered" evidence="2">
    <location>
        <begin position="1428"/>
        <end position="1499"/>
    </location>
</feature>
<feature type="compositionally biased region" description="Gly residues" evidence="2">
    <location>
        <begin position="2399"/>
        <end position="2410"/>
    </location>
</feature>
<evidence type="ECO:0000313" key="4">
    <source>
        <dbReference type="EnsemblMetazoa" id="ENSAATROPP010806"/>
    </source>
</evidence>
<dbReference type="PANTHER" id="PTHR34491:SF156">
    <property type="entry name" value="KINESIN MOTOR DOMAIN-CONTAINING PROTEIN"/>
    <property type="match status" value="1"/>
</dbReference>
<sequence length="2439" mass="258233">MAGRDLVSSRWRTLVLDNLSLQDNSRYIPVRPIVRRNLLNEGNSGEQNEPHNTAVGVVIPTTPNSTLQQTFRLSEGASGGTAGPSSSGAAYSWSINNLLHNSAGNNNPLQAHGGAGGSSSASANATGVIPKQQQPQQQHILNPPLLLQHQAQSGGQPRSTSSPLNYRVPDGASQNQLNLNKNSNQHQQLHQQQSQQQQQQQQTHHLLTAAVPSTSSGSRNGAASFATAHPFGLASGGSASVAGTVEDTLNQIQEYIKLTTNLISSVQIDNLNGGPRPQSVQSVSTNQSTTPVPPSASCDELRYRMETQSKNMQALKEQQAHLLRLQQAARQQLHEMESIRQQHVATVAPPLESFQTVEQVQDGIGSIMERMRVLSTFIQNQQELSNMLGGDNEDVLSDQAMLQQKFQELRDKKSQMHSLVSELQNMNLDANRQFEGGETGEHSRTVPIELTHVPATAADVRNATKTFANGFGHSNSMEAAATSSGATSKVTPHRQLEDELRNGHEDDNEGPLNEEESAVLNGTADMLSEKINEINAMKSQLRRLKEMMDTVKLIEMKTGHESIDEEDEEEGEEEEDAPEDDEEEEEETHVGSAAAFVMQRRSRSRSMSSAPITLLPDGTTIPSSEAVMDGNEMSNQEREHLNKRVEALQAMTQDLREQAKSIAAERDRLKHARNDLQKRRNNVVELQQQAQTSEKLTNHVASFVSLGPKERQQMELKAELENKRRELERIEKMTQSIKKNADLARSSVGPLDEDGPGEVGGSGMGVAKAATPAAPPGPSSVISSSVDSCSGSVDRGSLHRGTPLAHPLIPPPPAPSAISGSLQNNTAGSNATNDSKTNSADSGVTSDIFAQAQLESASYQSSSTRSFPPPMPDICNRNAAADRYRAKRGAGGASGNGNGGPNAETDAERAAVSASAVAAAAIRDHTSPWPVFGPSTAAGMSSSNTGPHSPAAHYGHPVYGGGMHDLSHHHHASGGYGAAYGSSWSTGGGPYGVSANLLPPHAATPNTPPDPIVFQHIMQTQQMLMNSITQCNQLLWIQQREINNLNNAVLLLQERILGTNSTLLLHEGHVQSVGASLIRAESTPPNNGSNMNMSNAATAGSSIYARARSEQPMMSHHQQPQISPYTQYPHNPHVLSSTHPSSSGVVLQQQQQQLQPPSQHAMQQFNHHNQQSPYSPLAGGMTHNHSILSPSLLATTSGTGQPPSGQCAVNQQIQRNNTNLSQIGLPPSGRSFRASVRPLNINTLNNALYDDGQTQTPAAAGMANNNVLNASAGSNAANESVGAGGLVGGGEYGPTLSHHHLGAAPNMINNLCSQSSQPTTPTPVANGTMLPLQSARFGQNFNNLNNHNVTNNLSNANSAAVNNMQQQQQQQQHHSAQQNNLYNQQQDTSSQQHQQQTQALNNQVLPGVRANNYWDNFRSYSRQNLLSSNSCKSNEESGSYSGGSGGGGGAGGGGGGGASGTGVGGTAGGTGGTGGSGGQCNTINNQLQRNNSNASNQYMNNQSNKYQQTINITRNNSLSNSNQANNADMGTGPSQQLMGYQQPQQQDPMIDECAGQAGNGGQHHHQSHGGHLHQQAPPLMMSTQQQQQQQQSAFQPQQQQQAHQHHHNPVSHQSIGQQQGAGPIGPSQSHHAYHQHPQPQSMQPLQQQQYPSTSQTGGSPGGVIIGGEPQQASSGHNQHPQQQHVVSHHTPLNQSNSLDLGELQFHTNPINLGLANKTHPKASGHKKYPLSLRSCRDAGAAGEGSSGCYVSGGGDMNLASACTYQHDSKSTSKLFEALKENVYQEVKNLITANESRPHFLIQLFRELQLISSDPLRQRTLQSIQELYNRYIESTLQEENHVNNVGSNNLLTSSGTTFVEGAIVSAPAVVPVVDEGGSIGEGIEGSAAPLEGRNVDLSVELEVVQNYTNLRQQQQQQQQQQHQYHFGEPVSVGGNLQQPASSSTVASASGEVTTSTPKQSTNGISSPPSGGIIPNRGGNQEQLVPLAVANSEIINIIMGDIVAVINSVDYINDSVLFKIAGVICNHAAGGSGTNEADYGHGPIDDGPSSVTGSGAGGGVHHHHHHQHHYHHHHAAAAPSRVPQGAAVSASATAANSLLAAASYLSTQNDHEQQAGGSGGGGGESVFSREDFLRHLESWNRTDKDEFISNLENFLNNILLRSSAVEAEAEEEEDAIEAAGPSMISGGGGGVRLPHTGPPVGHQSEPIGSSASGVVSYEGYAAGAAGRRASGSNGVGGLRSVPDGNPFLVDHRPQESAVVVVSSSSASNGYSSTTYDLAEADQVCDLDSAVGSQQGVASTAGAAASSSLLPMGQQAIEQHPPGHSVELATTFDDRWTVVVQKKPAVPPLPDDEAPTAAGGSAGTAVNGGGMSRMGAGIQQPQQHTHQQVHTSSSHNSSTGTSNGGAVGGGGNNGNNINNNWQSEEVADEHLEPSEEQHSSYY</sequence>
<feature type="region of interest" description="Disordered" evidence="2">
    <location>
        <begin position="104"/>
        <end position="137"/>
    </location>
</feature>
<reference evidence="4" key="1">
    <citation type="submission" date="2024-04" db="UniProtKB">
        <authorList>
            <consortium name="EnsemblMetazoa"/>
        </authorList>
    </citation>
    <scope>IDENTIFICATION</scope>
    <source>
        <strain evidence="4">EBRO</strain>
    </source>
</reference>
<feature type="region of interest" description="Disordered" evidence="2">
    <location>
        <begin position="149"/>
        <end position="205"/>
    </location>
</feature>
<feature type="compositionally biased region" description="Gly residues" evidence="2">
    <location>
        <begin position="889"/>
        <end position="900"/>
    </location>
</feature>
<feature type="compositionally biased region" description="Low complexity" evidence="2">
    <location>
        <begin position="1676"/>
        <end position="1689"/>
    </location>
</feature>
<feature type="compositionally biased region" description="Gly residues" evidence="2">
    <location>
        <begin position="1440"/>
        <end position="1478"/>
    </location>
</feature>
<feature type="region of interest" description="Disordered" evidence="2">
    <location>
        <begin position="885"/>
        <end position="906"/>
    </location>
</feature>
<feature type="compositionally biased region" description="Low complexity" evidence="2">
    <location>
        <begin position="1911"/>
        <end position="1922"/>
    </location>
</feature>
<feature type="region of interest" description="Disordered" evidence="2">
    <location>
        <begin position="741"/>
        <end position="842"/>
    </location>
</feature>
<feature type="compositionally biased region" description="Low complexity" evidence="2">
    <location>
        <begin position="277"/>
        <end position="290"/>
    </location>
</feature>
<keyword evidence="5" id="KW-1185">Reference proteome</keyword>
<evidence type="ECO:0000256" key="2">
    <source>
        <dbReference type="SAM" id="MobiDB-lite"/>
    </source>
</evidence>
<name>A0AAG5DI61_ANOAO</name>
<feature type="compositionally biased region" description="Polar residues" evidence="2">
    <location>
        <begin position="1933"/>
        <end position="1960"/>
    </location>
</feature>
<feature type="compositionally biased region" description="Basic residues" evidence="2">
    <location>
        <begin position="2058"/>
        <end position="2073"/>
    </location>
</feature>
<feature type="compositionally biased region" description="Polar residues" evidence="2">
    <location>
        <begin position="1479"/>
        <end position="1489"/>
    </location>
</feature>
<accession>A0AAG5DI61</accession>
<proteinExistence type="predicted"/>
<feature type="compositionally biased region" description="Basic residues" evidence="2">
    <location>
        <begin position="1562"/>
        <end position="1571"/>
    </location>
</feature>
<feature type="compositionally biased region" description="Polar residues" evidence="2">
    <location>
        <begin position="151"/>
        <end position="164"/>
    </location>
</feature>
<protein>
    <recommendedName>
        <fullName evidence="3">Pericentriolar material 1 protein C-terminal domain-containing protein</fullName>
    </recommendedName>
</protein>
<evidence type="ECO:0000313" key="5">
    <source>
        <dbReference type="Proteomes" id="UP000075880"/>
    </source>
</evidence>
<feature type="compositionally biased region" description="Low complexity" evidence="2">
    <location>
        <begin position="1361"/>
        <end position="1398"/>
    </location>
</feature>
<feature type="region of interest" description="Disordered" evidence="2">
    <location>
        <begin position="1361"/>
        <end position="1404"/>
    </location>
</feature>
<feature type="compositionally biased region" description="Low complexity" evidence="2">
    <location>
        <begin position="2373"/>
        <end position="2398"/>
    </location>
</feature>
<keyword evidence="1" id="KW-0175">Coiled coil</keyword>